<proteinExistence type="predicted"/>
<keyword evidence="2" id="KW-0732">Signal</keyword>
<dbReference type="EMBL" id="JANUGU010000001">
    <property type="protein sequence ID" value="MCS0657003.1"/>
    <property type="molecule type" value="Genomic_DNA"/>
</dbReference>
<feature type="chain" id="PRO_5046507759" evidence="2">
    <location>
        <begin position="23"/>
        <end position="370"/>
    </location>
</feature>
<feature type="region of interest" description="Disordered" evidence="1">
    <location>
        <begin position="350"/>
        <end position="370"/>
    </location>
</feature>
<reference evidence="3 4" key="1">
    <citation type="submission" date="2022-08" db="EMBL/GenBank/DDBJ databases">
        <title>Reclassification of Massilia species as members of the genera Telluria, Duganella, Pseudoduganella, Mokoshia gen. nov. and Zemynaea gen. nov. using orthogonal and non-orthogonal genome-based approaches.</title>
        <authorList>
            <person name="Bowman J.P."/>
        </authorList>
    </citation>
    <scope>NUCLEOTIDE SEQUENCE [LARGE SCALE GENOMIC DNA]</scope>
    <source>
        <strain evidence="3 4">JCM 31606</strain>
    </source>
</reference>
<evidence type="ECO:0000313" key="4">
    <source>
        <dbReference type="Proteomes" id="UP001204621"/>
    </source>
</evidence>
<feature type="compositionally biased region" description="Basic and acidic residues" evidence="1">
    <location>
        <begin position="350"/>
        <end position="360"/>
    </location>
</feature>
<organism evidence="3 4">
    <name type="scientific">Massilia terrae</name>
    <dbReference type="NCBI Taxonomy" id="1811224"/>
    <lineage>
        <taxon>Bacteria</taxon>
        <taxon>Pseudomonadati</taxon>
        <taxon>Pseudomonadota</taxon>
        <taxon>Betaproteobacteria</taxon>
        <taxon>Burkholderiales</taxon>
        <taxon>Oxalobacteraceae</taxon>
        <taxon>Telluria group</taxon>
        <taxon>Massilia</taxon>
    </lineage>
</organism>
<evidence type="ECO:0000313" key="3">
    <source>
        <dbReference type="EMBL" id="MCS0657003.1"/>
    </source>
</evidence>
<keyword evidence="4" id="KW-1185">Reference proteome</keyword>
<name>A0ABT2CSP1_9BURK</name>
<protein>
    <submittedName>
        <fullName evidence="3">Uncharacterized protein</fullName>
    </submittedName>
</protein>
<dbReference type="RefSeq" id="WP_258810170.1">
    <property type="nucleotide sequence ID" value="NZ_JANUGU010000001.1"/>
</dbReference>
<gene>
    <name evidence="3" type="ORF">NX778_02875</name>
</gene>
<evidence type="ECO:0000256" key="2">
    <source>
        <dbReference type="SAM" id="SignalP"/>
    </source>
</evidence>
<comment type="caution">
    <text evidence="3">The sequence shown here is derived from an EMBL/GenBank/DDBJ whole genome shotgun (WGS) entry which is preliminary data.</text>
</comment>
<accession>A0ABT2CSP1</accession>
<sequence length="370" mass="41644">MQTFLRCGFLAPLLLAGQTAFARAPDWPRLIGGTRTECSQAMTLAKLAFHSREYFVFDLHTIPDRFPSKVLLQSANEGDEVVADSSAFDELDSTPPFPRKLYWGKRLIDGYRLALMVRGHPWREDRYELYVADSAAPPAAVLRNWQSPPDAQVRSIVADAAVTPRIYRTGTQQGVWALSFGNSEEPLDSWKIWVPAADTLREACSIQFHPAGKRTVYLLPHPVRELEHLLDQTMGSGRYDGSLHSTALLRQAAAHTWGNAALRPWAVASRRGVYNTRKQIDAALDKWATERPGNRQLLTAIRRQYPLAERALDLYYQQRFGLVPALAHRAAAYVLDLAYREHYTFSRHDAESHSDAEAKADAAANPWPSH</sequence>
<dbReference type="Proteomes" id="UP001204621">
    <property type="component" value="Unassembled WGS sequence"/>
</dbReference>
<evidence type="ECO:0000256" key="1">
    <source>
        <dbReference type="SAM" id="MobiDB-lite"/>
    </source>
</evidence>
<feature type="signal peptide" evidence="2">
    <location>
        <begin position="1"/>
        <end position="22"/>
    </location>
</feature>